<dbReference type="PANTHER" id="PTHR46212">
    <property type="entry name" value="PEFLIN"/>
    <property type="match status" value="1"/>
</dbReference>
<dbReference type="Gene3D" id="1.10.238.10">
    <property type="entry name" value="EF-hand"/>
    <property type="match status" value="1"/>
</dbReference>
<dbReference type="AlphaFoldDB" id="A0A6P7TKW6"/>
<evidence type="ECO:0000313" key="6">
    <source>
        <dbReference type="Proteomes" id="UP000515154"/>
    </source>
</evidence>
<dbReference type="InterPro" id="IPR002048">
    <property type="entry name" value="EF_hand_dom"/>
</dbReference>
<organism evidence="6 7">
    <name type="scientific">Octopus sinensis</name>
    <name type="common">East Asian common octopus</name>
    <dbReference type="NCBI Taxonomy" id="2607531"/>
    <lineage>
        <taxon>Eukaryota</taxon>
        <taxon>Metazoa</taxon>
        <taxon>Spiralia</taxon>
        <taxon>Lophotrochozoa</taxon>
        <taxon>Mollusca</taxon>
        <taxon>Cephalopoda</taxon>
        <taxon>Coleoidea</taxon>
        <taxon>Octopodiformes</taxon>
        <taxon>Octopoda</taxon>
        <taxon>Incirrata</taxon>
        <taxon>Octopodidae</taxon>
        <taxon>Octopus</taxon>
    </lineage>
</organism>
<dbReference type="InterPro" id="IPR051426">
    <property type="entry name" value="Peflin/Sorcin_CaBP"/>
</dbReference>
<dbReference type="Pfam" id="PF13499">
    <property type="entry name" value="EF-hand_7"/>
    <property type="match status" value="2"/>
</dbReference>
<proteinExistence type="predicted"/>
<dbReference type="InterPro" id="IPR018247">
    <property type="entry name" value="EF_Hand_1_Ca_BS"/>
</dbReference>
<dbReference type="GO" id="GO:0005509">
    <property type="term" value="F:calcium ion binding"/>
    <property type="evidence" value="ECO:0007669"/>
    <property type="project" value="InterPro"/>
</dbReference>
<evidence type="ECO:0000256" key="1">
    <source>
        <dbReference type="ARBA" id="ARBA00004496"/>
    </source>
</evidence>
<evidence type="ECO:0000256" key="5">
    <source>
        <dbReference type="ARBA" id="ARBA00022837"/>
    </source>
</evidence>
<gene>
    <name evidence="7" type="primary">LOC115223370</name>
</gene>
<evidence type="ECO:0000256" key="4">
    <source>
        <dbReference type="ARBA" id="ARBA00022737"/>
    </source>
</evidence>
<keyword evidence="2" id="KW-0963">Cytoplasm</keyword>
<dbReference type="KEGG" id="osn:115223370"/>
<dbReference type="PROSITE" id="PS00018">
    <property type="entry name" value="EF_HAND_1"/>
    <property type="match status" value="2"/>
</dbReference>
<evidence type="ECO:0000256" key="3">
    <source>
        <dbReference type="ARBA" id="ARBA00022723"/>
    </source>
</evidence>
<dbReference type="SUPFAM" id="SSF47473">
    <property type="entry name" value="EF-hand"/>
    <property type="match status" value="1"/>
</dbReference>
<keyword evidence="3" id="KW-0479">Metal-binding</keyword>
<dbReference type="PROSITE" id="PS50222">
    <property type="entry name" value="EF_HAND_2"/>
    <property type="match status" value="2"/>
</dbReference>
<name>A0A6P7TKW6_9MOLL</name>
<dbReference type="GO" id="GO:0048306">
    <property type="term" value="F:calcium-dependent protein binding"/>
    <property type="evidence" value="ECO:0007669"/>
    <property type="project" value="UniProtKB-ARBA"/>
</dbReference>
<dbReference type="PANTHER" id="PTHR46212:SF3">
    <property type="entry name" value="GH27120P"/>
    <property type="match status" value="1"/>
</dbReference>
<evidence type="ECO:0000256" key="2">
    <source>
        <dbReference type="ARBA" id="ARBA00022490"/>
    </source>
</evidence>
<evidence type="ECO:0000313" key="7">
    <source>
        <dbReference type="RefSeq" id="XP_029649726.2"/>
    </source>
</evidence>
<sequence>MYGGSRHQYDRYGNMVDSSQYGNEAYMNQTDYGQNTYSEVNQYMDNSGYGTTSSYSSGGRQSRSSYRNSPSPAVCLSPTSPTGPDVGGYGSPVPRRSKSPGVQLVVPGGEIDTSKRMSRYRSCSPGRRNALIGMEGQESASQNIINNNPYGRYDSCSSLSPTHRGHPQSGVETPSVIRPSAVKFANRNANVCSNEIIHRSRSRSPGMGMGNYSYGSSSRNSTMMSGRRLSGSRHAYNPSVGPVNSDIIGFFNLVDTDRSGKISWDELQKALLNGDWSEFGEETCRLMISMFDSRWSGTIDINEFTSLWRYIQDWKAMFETFDVDGSGTIDAIELHRAFQSFGYQVSNQFAQLVVRIYDKKGMGCMHFDSFINACVLLKLLTNRFEEKDPRGAKRIQLDMEQFIEMVVDTFLIQC</sequence>
<protein>
    <submittedName>
        <fullName evidence="7">Uncharacterized protein LOC115223370</fullName>
    </submittedName>
</protein>
<dbReference type="InterPro" id="IPR011992">
    <property type="entry name" value="EF-hand-dom_pair"/>
</dbReference>
<keyword evidence="6" id="KW-1185">Reference proteome</keyword>
<dbReference type="Proteomes" id="UP000515154">
    <property type="component" value="Linkage group LG23"/>
</dbReference>
<dbReference type="RefSeq" id="XP_029649726.2">
    <property type="nucleotide sequence ID" value="XM_029793866.2"/>
</dbReference>
<comment type="subcellular location">
    <subcellularLocation>
        <location evidence="1">Cytoplasm</location>
    </subcellularLocation>
</comment>
<keyword evidence="5" id="KW-0106">Calcium</keyword>
<keyword evidence="4" id="KW-0677">Repeat</keyword>
<dbReference type="GO" id="GO:0005737">
    <property type="term" value="C:cytoplasm"/>
    <property type="evidence" value="ECO:0007669"/>
    <property type="project" value="UniProtKB-SubCell"/>
</dbReference>
<reference evidence="7" key="1">
    <citation type="submission" date="2025-08" db="UniProtKB">
        <authorList>
            <consortium name="RefSeq"/>
        </authorList>
    </citation>
    <scope>IDENTIFICATION</scope>
</reference>
<dbReference type="SMART" id="SM00054">
    <property type="entry name" value="EFh"/>
    <property type="match status" value="3"/>
</dbReference>
<accession>A0A6P7TKW6</accession>